<reference evidence="9" key="2">
    <citation type="submission" date="2025-09" db="UniProtKB">
        <authorList>
            <consortium name="Ensembl"/>
        </authorList>
    </citation>
    <scope>IDENTIFICATION</scope>
</reference>
<evidence type="ECO:0000256" key="5">
    <source>
        <dbReference type="ARBA" id="ARBA00022815"/>
    </source>
</evidence>
<dbReference type="GeneTree" id="ENSGT00390000014792"/>
<feature type="domain" description="Gastrin/cholecystokinin peptide hormone" evidence="8">
    <location>
        <begin position="40"/>
        <end position="137"/>
    </location>
</feature>
<comment type="subcellular location">
    <subcellularLocation>
        <location evidence="1 6">Secreted</location>
    </subcellularLocation>
</comment>
<evidence type="ECO:0000256" key="6">
    <source>
        <dbReference type="RuleBase" id="RU004362"/>
    </source>
</evidence>
<dbReference type="OrthoDB" id="9924917at2759"/>
<sequence>MRRTHGNVRSTANSRCSMRTPNRSNRTAHPYSALIDMDRKVCVSVLLAMIVSASISRPMTEVGSARHGALKKSTFSGISRRDLMASLSHDQRKMMSQLLPELYAELSTAESHFQPMQDRDYAGWMDFGRRSSEDFNSDS</sequence>
<evidence type="ECO:0000259" key="8">
    <source>
        <dbReference type="Pfam" id="PF00918"/>
    </source>
</evidence>
<dbReference type="InterPro" id="IPR001651">
    <property type="entry name" value="Gastrin/CCK"/>
</dbReference>
<dbReference type="Pfam" id="PF00918">
    <property type="entry name" value="Gastrin"/>
    <property type="match status" value="1"/>
</dbReference>
<dbReference type="Ensembl" id="ENSLLET00000035447.1">
    <property type="protein sequence ID" value="ENSLLEP00000034147.1"/>
    <property type="gene ID" value="ENSLLEG00000021596.1"/>
</dbReference>
<keyword evidence="4" id="KW-0165">Cleavage on pair of basic residues</keyword>
<organism evidence="9 10">
    <name type="scientific">Leptobrachium leishanense</name>
    <name type="common">Leishan spiny toad</name>
    <dbReference type="NCBI Taxonomy" id="445787"/>
    <lineage>
        <taxon>Eukaryota</taxon>
        <taxon>Metazoa</taxon>
        <taxon>Chordata</taxon>
        <taxon>Craniata</taxon>
        <taxon>Vertebrata</taxon>
        <taxon>Euteleostomi</taxon>
        <taxon>Amphibia</taxon>
        <taxon>Batrachia</taxon>
        <taxon>Anura</taxon>
        <taxon>Pelobatoidea</taxon>
        <taxon>Megophryidae</taxon>
        <taxon>Leptobrachium</taxon>
    </lineage>
</organism>
<feature type="region of interest" description="Disordered" evidence="7">
    <location>
        <begin position="1"/>
        <end position="27"/>
    </location>
</feature>
<keyword evidence="5" id="KW-0027">Amidation</keyword>
<dbReference type="PROSITE" id="PS00259">
    <property type="entry name" value="GASTRIN"/>
    <property type="match status" value="1"/>
</dbReference>
<dbReference type="Proteomes" id="UP000694569">
    <property type="component" value="Unplaced"/>
</dbReference>
<protein>
    <recommendedName>
        <fullName evidence="8">Gastrin/cholecystokinin peptide hormone domain-containing protein</fullName>
    </recommendedName>
</protein>
<dbReference type="InterPro" id="IPR013152">
    <property type="entry name" value="Gastrin/cholecystokinin_CS"/>
</dbReference>
<dbReference type="AlphaFoldDB" id="A0A8C5Q9V3"/>
<evidence type="ECO:0000256" key="2">
    <source>
        <dbReference type="ARBA" id="ARBA00006273"/>
    </source>
</evidence>
<dbReference type="GO" id="GO:0005576">
    <property type="term" value="C:extracellular region"/>
    <property type="evidence" value="ECO:0007669"/>
    <property type="project" value="UniProtKB-SubCell"/>
</dbReference>
<dbReference type="GO" id="GO:0005179">
    <property type="term" value="F:hormone activity"/>
    <property type="evidence" value="ECO:0007669"/>
    <property type="project" value="InterPro"/>
</dbReference>
<evidence type="ECO:0000256" key="4">
    <source>
        <dbReference type="ARBA" id="ARBA00022685"/>
    </source>
</evidence>
<proteinExistence type="inferred from homology"/>
<keyword evidence="10" id="KW-1185">Reference proteome</keyword>
<evidence type="ECO:0000256" key="3">
    <source>
        <dbReference type="ARBA" id="ARBA00022525"/>
    </source>
</evidence>
<evidence type="ECO:0000313" key="10">
    <source>
        <dbReference type="Proteomes" id="UP000694569"/>
    </source>
</evidence>
<accession>A0A8C5Q9V3</accession>
<reference evidence="9" key="1">
    <citation type="submission" date="2025-08" db="UniProtKB">
        <authorList>
            <consortium name="Ensembl"/>
        </authorList>
    </citation>
    <scope>IDENTIFICATION</scope>
</reference>
<keyword evidence="3" id="KW-0964">Secreted</keyword>
<evidence type="ECO:0000256" key="1">
    <source>
        <dbReference type="ARBA" id="ARBA00004613"/>
    </source>
</evidence>
<evidence type="ECO:0000256" key="7">
    <source>
        <dbReference type="SAM" id="MobiDB-lite"/>
    </source>
</evidence>
<comment type="similarity">
    <text evidence="2 6">Belongs to the gastrin/cholecystokinin family.</text>
</comment>
<feature type="compositionally biased region" description="Polar residues" evidence="7">
    <location>
        <begin position="7"/>
        <end position="27"/>
    </location>
</feature>
<evidence type="ECO:0000313" key="9">
    <source>
        <dbReference type="Ensembl" id="ENSLLEP00000034147.1"/>
    </source>
</evidence>
<name>A0A8C5Q9V3_9ANUR</name>